<dbReference type="HOGENOM" id="CLU_054102_0_0_1"/>
<feature type="transmembrane region" description="Helical" evidence="1">
    <location>
        <begin position="342"/>
        <end position="363"/>
    </location>
</feature>
<evidence type="ECO:0000313" key="3">
    <source>
        <dbReference type="EMBL" id="KIV98597.1"/>
    </source>
</evidence>
<evidence type="ECO:0000256" key="1">
    <source>
        <dbReference type="SAM" id="Phobius"/>
    </source>
</evidence>
<dbReference type="OrthoDB" id="4337115at2759"/>
<keyword evidence="1" id="KW-0472">Membrane</keyword>
<keyword evidence="1" id="KW-1133">Transmembrane helix</keyword>
<dbReference type="SUPFAM" id="SSF81383">
    <property type="entry name" value="F-box domain"/>
    <property type="match status" value="1"/>
</dbReference>
<keyword evidence="4" id="KW-1185">Reference proteome</keyword>
<reference evidence="3 4" key="1">
    <citation type="submission" date="2015-01" db="EMBL/GenBank/DDBJ databases">
        <title>The Genome Sequence of Ochroconis gallopava CBS43764.</title>
        <authorList>
            <consortium name="The Broad Institute Genomics Platform"/>
            <person name="Cuomo C."/>
            <person name="de Hoog S."/>
            <person name="Gorbushina A."/>
            <person name="Stielow B."/>
            <person name="Teixiera M."/>
            <person name="Abouelleil A."/>
            <person name="Chapman S.B."/>
            <person name="Priest M."/>
            <person name="Young S.K."/>
            <person name="Wortman J."/>
            <person name="Nusbaum C."/>
            <person name="Birren B."/>
        </authorList>
    </citation>
    <scope>NUCLEOTIDE SEQUENCE [LARGE SCALE GENOMIC DNA]</scope>
    <source>
        <strain evidence="3 4">CBS 43764</strain>
    </source>
</reference>
<dbReference type="Proteomes" id="UP000053259">
    <property type="component" value="Unassembled WGS sequence"/>
</dbReference>
<dbReference type="GeneID" id="27317588"/>
<dbReference type="AlphaFoldDB" id="A0A0D1ZVW4"/>
<proteinExistence type="predicted"/>
<dbReference type="PROSITE" id="PS50181">
    <property type="entry name" value="FBOX"/>
    <property type="match status" value="1"/>
</dbReference>
<feature type="transmembrane region" description="Helical" evidence="1">
    <location>
        <begin position="383"/>
        <end position="403"/>
    </location>
</feature>
<dbReference type="Pfam" id="PF12937">
    <property type="entry name" value="F-box-like"/>
    <property type="match status" value="1"/>
</dbReference>
<dbReference type="VEuPathDB" id="FungiDB:PV09_09615"/>
<evidence type="ECO:0000313" key="4">
    <source>
        <dbReference type="Proteomes" id="UP000053259"/>
    </source>
</evidence>
<feature type="domain" description="F-box" evidence="2">
    <location>
        <begin position="93"/>
        <end position="139"/>
    </location>
</feature>
<dbReference type="EMBL" id="KN847622">
    <property type="protein sequence ID" value="KIV98597.1"/>
    <property type="molecule type" value="Genomic_DNA"/>
</dbReference>
<dbReference type="InterPro" id="IPR001810">
    <property type="entry name" value="F-box_dom"/>
</dbReference>
<feature type="transmembrane region" description="Helical" evidence="1">
    <location>
        <begin position="271"/>
        <end position="291"/>
    </location>
</feature>
<organism evidence="3 4">
    <name type="scientific">Verruconis gallopava</name>
    <dbReference type="NCBI Taxonomy" id="253628"/>
    <lineage>
        <taxon>Eukaryota</taxon>
        <taxon>Fungi</taxon>
        <taxon>Dikarya</taxon>
        <taxon>Ascomycota</taxon>
        <taxon>Pezizomycotina</taxon>
        <taxon>Dothideomycetes</taxon>
        <taxon>Pleosporomycetidae</taxon>
        <taxon>Venturiales</taxon>
        <taxon>Sympoventuriaceae</taxon>
        <taxon>Verruconis</taxon>
    </lineage>
</organism>
<keyword evidence="1" id="KW-0812">Transmembrane</keyword>
<name>A0A0D1ZVW4_9PEZI</name>
<gene>
    <name evidence="3" type="ORF">PV09_09615</name>
</gene>
<dbReference type="RefSeq" id="XP_016208467.1">
    <property type="nucleotide sequence ID" value="XM_016363708.1"/>
</dbReference>
<dbReference type="InParanoid" id="A0A0D1ZVW4"/>
<feature type="transmembrane region" description="Helical" evidence="1">
    <location>
        <begin position="303"/>
        <end position="321"/>
    </location>
</feature>
<sequence length="420" mass="48286">MQGGFDGERQTTSRCYFHASHLHQRLVSTSFDSLVPACSHRGVRQGTMSLKERVRDFAARGRESSAAGKSRWKLKPRMLRHVKAAELVSLSRDSSLAKIPAELQLQIISTLEYEDVVQLKRTCRYFNFFINSDVMEESRAAQVEIFRVMEQNYSMPGDKLPCYHCLKLKPKVEFYDVAGKYYLSSPPIGYYRTALYNADTNRNCIRCGFLTRQYLPGLSLKTGNQVWMFCSECGVLERLPSQSSYRYPDNLCLPCSNKYNFFRAQGTTMRLVQWVISIVILPLACTGQFMPWTSKASNHSLRWIFTITLDLLTFGATLGSICTRTQNSYGQFTNKRAENHNFVFVVESTAFACWTGILISIFVEAKNNHWTGRYDRFAKGLTVLVFIESLLFFITALWANRYSRGVLIPKSRRYKSRHLV</sequence>
<dbReference type="InterPro" id="IPR036047">
    <property type="entry name" value="F-box-like_dom_sf"/>
</dbReference>
<evidence type="ECO:0000259" key="2">
    <source>
        <dbReference type="PROSITE" id="PS50181"/>
    </source>
</evidence>
<dbReference type="STRING" id="253628.A0A0D1ZVW4"/>
<protein>
    <recommendedName>
        <fullName evidence="2">F-box domain-containing protein</fullName>
    </recommendedName>
</protein>
<accession>A0A0D1ZVW4</accession>